<dbReference type="Gene3D" id="2.80.10.50">
    <property type="match status" value="1"/>
</dbReference>
<feature type="domain" description="Ricin B lectin" evidence="1">
    <location>
        <begin position="8"/>
        <end position="138"/>
    </location>
</feature>
<accession>A0AAD7MCA5</accession>
<name>A0AAD7MCA5_MYCRO</name>
<dbReference type="Proteomes" id="UP001221757">
    <property type="component" value="Unassembled WGS sequence"/>
</dbReference>
<dbReference type="InterPro" id="IPR000772">
    <property type="entry name" value="Ricin_B_lectin"/>
</dbReference>
<gene>
    <name evidence="2" type="ORF">B0H17DRAFT_1223567</name>
</gene>
<proteinExistence type="predicted"/>
<evidence type="ECO:0000313" key="3">
    <source>
        <dbReference type="Proteomes" id="UP001221757"/>
    </source>
</evidence>
<comment type="caution">
    <text evidence="2">The sequence shown here is derived from an EMBL/GenBank/DDBJ whole genome shotgun (WGS) entry which is preliminary data.</text>
</comment>
<dbReference type="InterPro" id="IPR035992">
    <property type="entry name" value="Ricin_B-like_lectins"/>
</dbReference>
<evidence type="ECO:0000313" key="2">
    <source>
        <dbReference type="EMBL" id="KAJ7710463.1"/>
    </source>
</evidence>
<feature type="non-terminal residue" evidence="2">
    <location>
        <position position="1"/>
    </location>
</feature>
<keyword evidence="3" id="KW-1185">Reference proteome</keyword>
<dbReference type="EMBL" id="JARKIE010000001">
    <property type="protein sequence ID" value="KAJ7710463.1"/>
    <property type="molecule type" value="Genomic_DNA"/>
</dbReference>
<evidence type="ECO:0000259" key="1">
    <source>
        <dbReference type="SMART" id="SM00458"/>
    </source>
</evidence>
<sequence>APRQVPASDQYIHLVNNFEKCLAAASDANGAAVEIEDCAIERDARQIWTVSGSTLQVFENMCLDVPDGATANGTPLQIWECTTGDTNQEWTLSGGTIQWSGEDSCLDLTNGNVTNGNFVRIPSYLSSPLLPSTECLLPI</sequence>
<dbReference type="Pfam" id="PF00652">
    <property type="entry name" value="Ricin_B_lectin"/>
    <property type="match status" value="1"/>
</dbReference>
<protein>
    <submittedName>
        <fullName evidence="2">Ricin B lectin domain-containing protein</fullName>
    </submittedName>
</protein>
<dbReference type="SMART" id="SM00458">
    <property type="entry name" value="RICIN"/>
    <property type="match status" value="1"/>
</dbReference>
<reference evidence="2" key="1">
    <citation type="submission" date="2023-03" db="EMBL/GenBank/DDBJ databases">
        <title>Massive genome expansion in bonnet fungi (Mycena s.s.) driven by repeated elements and novel gene families across ecological guilds.</title>
        <authorList>
            <consortium name="Lawrence Berkeley National Laboratory"/>
            <person name="Harder C.B."/>
            <person name="Miyauchi S."/>
            <person name="Viragh M."/>
            <person name="Kuo A."/>
            <person name="Thoen E."/>
            <person name="Andreopoulos B."/>
            <person name="Lu D."/>
            <person name="Skrede I."/>
            <person name="Drula E."/>
            <person name="Henrissat B."/>
            <person name="Morin E."/>
            <person name="Kohler A."/>
            <person name="Barry K."/>
            <person name="LaButti K."/>
            <person name="Morin E."/>
            <person name="Salamov A."/>
            <person name="Lipzen A."/>
            <person name="Mereny Z."/>
            <person name="Hegedus B."/>
            <person name="Baldrian P."/>
            <person name="Stursova M."/>
            <person name="Weitz H."/>
            <person name="Taylor A."/>
            <person name="Grigoriev I.V."/>
            <person name="Nagy L.G."/>
            <person name="Martin F."/>
            <person name="Kauserud H."/>
        </authorList>
    </citation>
    <scope>NUCLEOTIDE SEQUENCE</scope>
    <source>
        <strain evidence="2">CBHHK067</strain>
    </source>
</reference>
<organism evidence="2 3">
    <name type="scientific">Mycena rosella</name>
    <name type="common">Pink bonnet</name>
    <name type="synonym">Agaricus rosellus</name>
    <dbReference type="NCBI Taxonomy" id="1033263"/>
    <lineage>
        <taxon>Eukaryota</taxon>
        <taxon>Fungi</taxon>
        <taxon>Dikarya</taxon>
        <taxon>Basidiomycota</taxon>
        <taxon>Agaricomycotina</taxon>
        <taxon>Agaricomycetes</taxon>
        <taxon>Agaricomycetidae</taxon>
        <taxon>Agaricales</taxon>
        <taxon>Marasmiineae</taxon>
        <taxon>Mycenaceae</taxon>
        <taxon>Mycena</taxon>
    </lineage>
</organism>
<dbReference type="SUPFAM" id="SSF50370">
    <property type="entry name" value="Ricin B-like lectins"/>
    <property type="match status" value="1"/>
</dbReference>
<dbReference type="PROSITE" id="PS50231">
    <property type="entry name" value="RICIN_B_LECTIN"/>
    <property type="match status" value="1"/>
</dbReference>
<dbReference type="AlphaFoldDB" id="A0AAD7MCA5"/>